<feature type="region of interest" description="Disordered" evidence="1">
    <location>
        <begin position="92"/>
        <end position="145"/>
    </location>
</feature>
<sequence>MRDATTVTTTTTTAFNTDVLMRDATPLSTTTARISTMNIATTSYAHITASDIDVIMRNPNDDLMDRAEAYLRHYYKELKRDKERKLRNSNEAHLEGGAHCEKASSSEGPTTQFASTGIPSSRSWDHFSNMSKSPPTGFNEEIDDDCYNLRGDGGYEISGMGNKSPSQLGYISVSPAPSDEGVTTFKRPPRATAISRSRRLVHDASLVFSEWSPPPQPPRLYVSPYSDHLISSPRPVRPASFPLINMWLKGADDSDNDADDECDNGMGSEGAHYDGQDIICEDEQQSVEDFFESDSMHDANHDVCVGVDDQKTRSAVSAAIAVHHGQGQSETDECVDSEGVASPDEDEANVTECTSATHVDDVSDLECKMAKL</sequence>
<dbReference type="Proteomes" id="UP000054144">
    <property type="component" value="Unassembled WGS sequence"/>
</dbReference>
<evidence type="ECO:0000313" key="3">
    <source>
        <dbReference type="Proteomes" id="UP000054144"/>
    </source>
</evidence>
<feature type="compositionally biased region" description="Polar residues" evidence="1">
    <location>
        <begin position="105"/>
        <end position="136"/>
    </location>
</feature>
<keyword evidence="3" id="KW-1185">Reference proteome</keyword>
<dbReference type="AlphaFoldDB" id="A0A0D7AAQ2"/>
<name>A0A0D7AAQ2_9AGAR</name>
<proteinExistence type="predicted"/>
<reference evidence="2 3" key="1">
    <citation type="journal article" date="2015" name="Fungal Genet. Biol.">
        <title>Evolution of novel wood decay mechanisms in Agaricales revealed by the genome sequences of Fistulina hepatica and Cylindrobasidium torrendii.</title>
        <authorList>
            <person name="Floudas D."/>
            <person name="Held B.W."/>
            <person name="Riley R."/>
            <person name="Nagy L.G."/>
            <person name="Koehler G."/>
            <person name="Ransdell A.S."/>
            <person name="Younus H."/>
            <person name="Chow J."/>
            <person name="Chiniquy J."/>
            <person name="Lipzen A."/>
            <person name="Tritt A."/>
            <person name="Sun H."/>
            <person name="Haridas S."/>
            <person name="LaButti K."/>
            <person name="Ohm R.A."/>
            <person name="Kues U."/>
            <person name="Blanchette R.A."/>
            <person name="Grigoriev I.V."/>
            <person name="Minto R.E."/>
            <person name="Hibbett D.S."/>
        </authorList>
    </citation>
    <scope>NUCLEOTIDE SEQUENCE [LARGE SCALE GENOMIC DNA]</scope>
    <source>
        <strain evidence="2 3">ATCC 64428</strain>
    </source>
</reference>
<accession>A0A0D7AAQ2</accession>
<evidence type="ECO:0000313" key="2">
    <source>
        <dbReference type="EMBL" id="KIY47016.1"/>
    </source>
</evidence>
<organism evidence="2 3">
    <name type="scientific">Fistulina hepatica ATCC 64428</name>
    <dbReference type="NCBI Taxonomy" id="1128425"/>
    <lineage>
        <taxon>Eukaryota</taxon>
        <taxon>Fungi</taxon>
        <taxon>Dikarya</taxon>
        <taxon>Basidiomycota</taxon>
        <taxon>Agaricomycotina</taxon>
        <taxon>Agaricomycetes</taxon>
        <taxon>Agaricomycetidae</taxon>
        <taxon>Agaricales</taxon>
        <taxon>Fistulinaceae</taxon>
        <taxon>Fistulina</taxon>
    </lineage>
</organism>
<evidence type="ECO:0000256" key="1">
    <source>
        <dbReference type="SAM" id="MobiDB-lite"/>
    </source>
</evidence>
<protein>
    <submittedName>
        <fullName evidence="2">Uncharacterized protein</fullName>
    </submittedName>
</protein>
<feature type="compositionally biased region" description="Basic and acidic residues" evidence="1">
    <location>
        <begin position="92"/>
        <end position="104"/>
    </location>
</feature>
<dbReference type="EMBL" id="KN882016">
    <property type="protein sequence ID" value="KIY47016.1"/>
    <property type="molecule type" value="Genomic_DNA"/>
</dbReference>
<gene>
    <name evidence="2" type="ORF">FISHEDRAFT_75053</name>
</gene>
<feature type="region of interest" description="Disordered" evidence="1">
    <location>
        <begin position="323"/>
        <end position="355"/>
    </location>
</feature>